<evidence type="ECO:0000256" key="1">
    <source>
        <dbReference type="SAM" id="MobiDB-lite"/>
    </source>
</evidence>
<evidence type="ECO:0000256" key="2">
    <source>
        <dbReference type="SAM" id="SignalP"/>
    </source>
</evidence>
<dbReference type="Gene3D" id="1.20.5.320">
    <property type="entry name" value="6-Phosphogluconate Dehydrogenase, domain 3"/>
    <property type="match status" value="1"/>
</dbReference>
<organism evidence="3 4">
    <name type="scientific">Fodinibius salicampi</name>
    <dbReference type="NCBI Taxonomy" id="1920655"/>
    <lineage>
        <taxon>Bacteria</taxon>
        <taxon>Pseudomonadati</taxon>
        <taxon>Balneolota</taxon>
        <taxon>Balneolia</taxon>
        <taxon>Balneolales</taxon>
        <taxon>Balneolaceae</taxon>
        <taxon>Fodinibius</taxon>
    </lineage>
</organism>
<evidence type="ECO:0000313" key="3">
    <source>
        <dbReference type="EMBL" id="MCW9713815.1"/>
    </source>
</evidence>
<feature type="region of interest" description="Disordered" evidence="1">
    <location>
        <begin position="36"/>
        <end position="134"/>
    </location>
</feature>
<accession>A0ABT3Q134</accession>
<keyword evidence="2" id="KW-0732">Signal</keyword>
<gene>
    <name evidence="3" type="ORF">LQ318_12960</name>
</gene>
<feature type="compositionally biased region" description="Low complexity" evidence="1">
    <location>
        <begin position="36"/>
        <end position="47"/>
    </location>
</feature>
<sequence>MNTTTKRERRQNILKKLLLVALPLALVLGTMAGCEGPQGPDGAQGPQGPIGPEGPVGPAGEDGSVIHAGSGAPSADTGVNGDYYLNQDTGELYGPKNDDGWGTPISLQGQDGVDGQDGADGEDGSQIHSGTSSPDASLGIVGDYYLDKSNFDFYGPKTNSGWGTPINLKGTANVIYSSWTTLDSAVRDTTIDGSDMQVGHIDAPQISQEIIDQGVVNVYMEYSSDIYPLPYTGYAGGATNTMDFLPRLNRLFITRFTHDNSASVGFASSLEYRYVLIPGGVAAKSKISKDQIKKMSYAEVKKRFGIRD</sequence>
<dbReference type="RefSeq" id="WP_265790778.1">
    <property type="nucleotide sequence ID" value="NZ_BAABRS010000003.1"/>
</dbReference>
<keyword evidence="4" id="KW-1185">Reference proteome</keyword>
<dbReference type="Proteomes" id="UP001207337">
    <property type="component" value="Unassembled WGS sequence"/>
</dbReference>
<dbReference type="EMBL" id="JAJNDC010000003">
    <property type="protein sequence ID" value="MCW9713815.1"/>
    <property type="molecule type" value="Genomic_DNA"/>
</dbReference>
<protein>
    <submittedName>
        <fullName evidence="3">Collagen-like protein</fullName>
    </submittedName>
</protein>
<feature type="chain" id="PRO_5045564212" evidence="2">
    <location>
        <begin position="33"/>
        <end position="308"/>
    </location>
</feature>
<name>A0ABT3Q134_9BACT</name>
<proteinExistence type="predicted"/>
<comment type="caution">
    <text evidence="3">The sequence shown here is derived from an EMBL/GenBank/DDBJ whole genome shotgun (WGS) entry which is preliminary data.</text>
</comment>
<evidence type="ECO:0000313" key="4">
    <source>
        <dbReference type="Proteomes" id="UP001207337"/>
    </source>
</evidence>
<feature type="signal peptide" evidence="2">
    <location>
        <begin position="1"/>
        <end position="32"/>
    </location>
</feature>
<dbReference type="PROSITE" id="PS51257">
    <property type="entry name" value="PROKAR_LIPOPROTEIN"/>
    <property type="match status" value="1"/>
</dbReference>
<reference evidence="3 4" key="1">
    <citation type="submission" date="2021-11" db="EMBL/GenBank/DDBJ databases">
        <title>Aliifidinibius sp. nov., a new bacterium isolated from saline soil.</title>
        <authorList>
            <person name="Galisteo C."/>
            <person name="De La Haba R."/>
            <person name="Sanchez-Porro C."/>
            <person name="Ventosa A."/>
        </authorList>
    </citation>
    <scope>NUCLEOTIDE SEQUENCE [LARGE SCALE GENOMIC DNA]</scope>
    <source>
        <strain evidence="3 4">KACC 190600</strain>
    </source>
</reference>